<keyword evidence="2" id="KW-0521">NADP</keyword>
<dbReference type="EC" id="1.1.1.133" evidence="2"/>
<evidence type="ECO:0000313" key="4">
    <source>
        <dbReference type="EMBL" id="GIJ74225.1"/>
    </source>
</evidence>
<dbReference type="InterPro" id="IPR029903">
    <property type="entry name" value="RmlD-like-bd"/>
</dbReference>
<protein>
    <recommendedName>
        <fullName evidence="2">dTDP-4-dehydrorhamnose reductase</fullName>
        <ecNumber evidence="2">1.1.1.133</ecNumber>
    </recommendedName>
</protein>
<keyword evidence="5" id="KW-1185">Reference proteome</keyword>
<proteinExistence type="inferred from homology"/>
<dbReference type="GO" id="GO:0008831">
    <property type="term" value="F:dTDP-4-dehydrorhamnose reductase activity"/>
    <property type="evidence" value="ECO:0007669"/>
    <property type="project" value="UniProtKB-EC"/>
</dbReference>
<dbReference type="GO" id="GO:0019305">
    <property type="term" value="P:dTDP-rhamnose biosynthetic process"/>
    <property type="evidence" value="ECO:0007669"/>
    <property type="project" value="UniProtKB-UniPathway"/>
</dbReference>
<dbReference type="EMBL" id="BOPH01000132">
    <property type="protein sequence ID" value="GIJ74225.1"/>
    <property type="molecule type" value="Genomic_DNA"/>
</dbReference>
<comment type="caution">
    <text evidence="4">The sequence shown here is derived from an EMBL/GenBank/DDBJ whole genome shotgun (WGS) entry which is preliminary data.</text>
</comment>
<feature type="domain" description="RmlD-like substrate binding" evidence="3">
    <location>
        <begin position="2"/>
        <end position="256"/>
    </location>
</feature>
<dbReference type="AlphaFoldDB" id="A0A8J4A6H0"/>
<accession>A0A8J4A6H0</accession>
<dbReference type="RefSeq" id="WP_239160960.1">
    <property type="nucleotide sequence ID" value="NZ_BOPH01000132.1"/>
</dbReference>
<evidence type="ECO:0000256" key="2">
    <source>
        <dbReference type="RuleBase" id="RU364082"/>
    </source>
</evidence>
<comment type="similarity">
    <text evidence="1 2">Belongs to the dTDP-4-dehydrorhamnose reductase family.</text>
</comment>
<dbReference type="Proteomes" id="UP000635606">
    <property type="component" value="Unassembled WGS sequence"/>
</dbReference>
<name>A0A8J4A6H0_9ACTN</name>
<dbReference type="PANTHER" id="PTHR10491">
    <property type="entry name" value="DTDP-4-DEHYDRORHAMNOSE REDUCTASE"/>
    <property type="match status" value="1"/>
</dbReference>
<comment type="pathway">
    <text evidence="2">Carbohydrate biosynthesis; dTDP-L-rhamnose biosynthesis.</text>
</comment>
<keyword evidence="2" id="KW-0560">Oxidoreductase</keyword>
<dbReference type="SUPFAM" id="SSF51735">
    <property type="entry name" value="NAD(P)-binding Rossmann-fold domains"/>
    <property type="match status" value="1"/>
</dbReference>
<reference evidence="4" key="1">
    <citation type="submission" date="2021-01" db="EMBL/GenBank/DDBJ databases">
        <title>Whole genome shotgun sequence of Virgisporangium ochraceum NBRC 16418.</title>
        <authorList>
            <person name="Komaki H."/>
            <person name="Tamura T."/>
        </authorList>
    </citation>
    <scope>NUCLEOTIDE SEQUENCE</scope>
    <source>
        <strain evidence="4">NBRC 16418</strain>
    </source>
</reference>
<comment type="function">
    <text evidence="2">Catalyzes the reduction of dTDP-6-deoxy-L-lyxo-4-hexulose to yield dTDP-L-rhamnose.</text>
</comment>
<evidence type="ECO:0000256" key="1">
    <source>
        <dbReference type="ARBA" id="ARBA00010944"/>
    </source>
</evidence>
<gene>
    <name evidence="4" type="ORF">Voc01_091420</name>
</gene>
<dbReference type="Pfam" id="PF04321">
    <property type="entry name" value="RmlD_sub_bind"/>
    <property type="match status" value="1"/>
</dbReference>
<dbReference type="InterPro" id="IPR036291">
    <property type="entry name" value="NAD(P)-bd_dom_sf"/>
</dbReference>
<dbReference type="InterPro" id="IPR005913">
    <property type="entry name" value="dTDP_dehydrorham_reduct"/>
</dbReference>
<evidence type="ECO:0000259" key="3">
    <source>
        <dbReference type="Pfam" id="PF04321"/>
    </source>
</evidence>
<organism evidence="4 5">
    <name type="scientific">Virgisporangium ochraceum</name>
    <dbReference type="NCBI Taxonomy" id="65505"/>
    <lineage>
        <taxon>Bacteria</taxon>
        <taxon>Bacillati</taxon>
        <taxon>Actinomycetota</taxon>
        <taxon>Actinomycetes</taxon>
        <taxon>Micromonosporales</taxon>
        <taxon>Micromonosporaceae</taxon>
        <taxon>Virgisporangium</taxon>
    </lineage>
</organism>
<evidence type="ECO:0000313" key="5">
    <source>
        <dbReference type="Proteomes" id="UP000635606"/>
    </source>
</evidence>
<dbReference type="UniPathway" id="UPA00124"/>
<sequence>MLLVIGAGGYLGAAVRRAAGDRPVVGASRRTGLDITDRAAVLAFMREVRPAAVINAAAALGNAGGAPADSWPVNVRGAGNVALAAASVGARLVHVSSDALHGGRPAPYTEADDPSPVFPYGAAKAAGEAAVSHACGSAVLVRTSLLVSDGVAPLSRHEETALAMIRGAAPGALFTDEIRCPVPVGGLAAALVALASSDLTGVVNVAGMEAMSRHDLGVRVALAHGLDPSRVPAAALADSGLVRPAEIRLDCSLVLKHFPDLEQALTL</sequence>
<dbReference type="Gene3D" id="3.40.50.720">
    <property type="entry name" value="NAD(P)-binding Rossmann-like Domain"/>
    <property type="match status" value="1"/>
</dbReference>
<dbReference type="PANTHER" id="PTHR10491:SF4">
    <property type="entry name" value="METHIONINE ADENOSYLTRANSFERASE 2 SUBUNIT BETA"/>
    <property type="match status" value="1"/>
</dbReference>